<organism evidence="1 2">
    <name type="scientific">Eshraghiella crossota DSM 2876</name>
    <dbReference type="NCBI Taxonomy" id="511680"/>
    <lineage>
        <taxon>Bacteria</taxon>
        <taxon>Bacillati</taxon>
        <taxon>Bacillota</taxon>
        <taxon>Clostridia</taxon>
        <taxon>Lachnospirales</taxon>
        <taxon>Lachnospiraceae</taxon>
        <taxon>Eshraghiella</taxon>
    </lineage>
</organism>
<dbReference type="AlphaFoldDB" id="D4RZ61"/>
<keyword evidence="2" id="KW-1185">Reference proteome</keyword>
<evidence type="ECO:0000313" key="1">
    <source>
        <dbReference type="EMBL" id="EFF68762.1"/>
    </source>
</evidence>
<evidence type="ECO:0000313" key="2">
    <source>
        <dbReference type="Proteomes" id="UP000006238"/>
    </source>
</evidence>
<name>D4RZ61_9FIRM</name>
<comment type="caution">
    <text evidence="1">The sequence shown here is derived from an EMBL/GenBank/DDBJ whole genome shotgun (WGS) entry which is preliminary data.</text>
</comment>
<gene>
    <name evidence="1" type="ORF">BUTYVIB_01126</name>
</gene>
<accession>D4RZ61</accession>
<sequence>MLVILRISKLHKRIFSFTKSGLINEIKVLAAAASVTPTPEPPDGNPLLKPL</sequence>
<dbReference type="Proteomes" id="UP000006238">
    <property type="component" value="Unassembled WGS sequence"/>
</dbReference>
<dbReference type="HOGENOM" id="CLU_3096665_0_0_9"/>
<reference evidence="1 2" key="1">
    <citation type="submission" date="2010-02" db="EMBL/GenBank/DDBJ databases">
        <authorList>
            <person name="Weinstock G."/>
            <person name="Sodergren E."/>
            <person name="Clifton S."/>
            <person name="Fulton L."/>
            <person name="Fulton B."/>
            <person name="Courtney L."/>
            <person name="Fronick C."/>
            <person name="Harrison M."/>
            <person name="Strong C."/>
            <person name="Farmer C."/>
            <person name="Delahaunty K."/>
            <person name="Markovic C."/>
            <person name="Hall O."/>
            <person name="Minx P."/>
            <person name="Tomlinson C."/>
            <person name="Mitreva M."/>
            <person name="Nelson J."/>
            <person name="Hou S."/>
            <person name="Wollam A."/>
            <person name="Pepin K.H."/>
            <person name="Johnson M."/>
            <person name="Bhonagiri V."/>
            <person name="Zhang X."/>
            <person name="Suruliraj S."/>
            <person name="Warren W."/>
            <person name="Chinwalla A."/>
            <person name="Mardis E.R."/>
            <person name="Wilson R.K."/>
        </authorList>
    </citation>
    <scope>NUCLEOTIDE SEQUENCE [LARGE SCALE GENOMIC DNA]</scope>
    <source>
        <strain evidence="1 2">DSM 2876</strain>
    </source>
</reference>
<proteinExistence type="predicted"/>
<protein>
    <submittedName>
        <fullName evidence="1">Uncharacterized protein</fullName>
    </submittedName>
</protein>
<dbReference type="EMBL" id="ABWN01000026">
    <property type="protein sequence ID" value="EFF68762.1"/>
    <property type="molecule type" value="Genomic_DNA"/>
</dbReference>